<organism evidence="1 2">
    <name type="scientific">Vineibacter terrae</name>
    <dbReference type="NCBI Taxonomy" id="2586908"/>
    <lineage>
        <taxon>Bacteria</taxon>
        <taxon>Pseudomonadati</taxon>
        <taxon>Pseudomonadota</taxon>
        <taxon>Alphaproteobacteria</taxon>
        <taxon>Hyphomicrobiales</taxon>
        <taxon>Vineibacter</taxon>
    </lineage>
</organism>
<sequence length="60" mass="6168">MSTVGLTGGMRDVVDAAQGRRPESPLELDVALIAFLRAAAQGATLTGLACEVSTIKEVLP</sequence>
<accession>A0A5C8P9U3</accession>
<dbReference type="RefSeq" id="WP_147851454.1">
    <property type="nucleotide sequence ID" value="NZ_VDUZ01000057.1"/>
</dbReference>
<dbReference type="Proteomes" id="UP000321638">
    <property type="component" value="Unassembled WGS sequence"/>
</dbReference>
<evidence type="ECO:0000313" key="1">
    <source>
        <dbReference type="EMBL" id="TXL70541.1"/>
    </source>
</evidence>
<proteinExistence type="predicted"/>
<protein>
    <submittedName>
        <fullName evidence="1">Uncharacterized protein</fullName>
    </submittedName>
</protein>
<dbReference type="AlphaFoldDB" id="A0A5C8P9U3"/>
<dbReference type="EMBL" id="VDUZ01000057">
    <property type="protein sequence ID" value="TXL70541.1"/>
    <property type="molecule type" value="Genomic_DNA"/>
</dbReference>
<reference evidence="1 2" key="1">
    <citation type="submission" date="2019-06" db="EMBL/GenBank/DDBJ databases">
        <title>New taxonomy in bacterial strain CC-CFT640, isolated from vineyard.</title>
        <authorList>
            <person name="Lin S.-Y."/>
            <person name="Tsai C.-F."/>
            <person name="Young C.-C."/>
        </authorList>
    </citation>
    <scope>NUCLEOTIDE SEQUENCE [LARGE SCALE GENOMIC DNA]</scope>
    <source>
        <strain evidence="1 2">CC-CFT640</strain>
    </source>
</reference>
<evidence type="ECO:0000313" key="2">
    <source>
        <dbReference type="Proteomes" id="UP000321638"/>
    </source>
</evidence>
<comment type="caution">
    <text evidence="1">The sequence shown here is derived from an EMBL/GenBank/DDBJ whole genome shotgun (WGS) entry which is preliminary data.</text>
</comment>
<keyword evidence="2" id="KW-1185">Reference proteome</keyword>
<gene>
    <name evidence="1" type="ORF">FHP25_33950</name>
</gene>
<name>A0A5C8P9U3_9HYPH</name>